<name>A0A916BBH2_9PROT</name>
<evidence type="ECO:0000313" key="2">
    <source>
        <dbReference type="Proteomes" id="UP000675882"/>
    </source>
</evidence>
<keyword evidence="2" id="KW-1185">Reference proteome</keyword>
<organism evidence="1 2">
    <name type="scientific">Candidatus Nitrotoga fabula</name>
    <dbReference type="NCBI Taxonomy" id="2182327"/>
    <lineage>
        <taxon>Bacteria</taxon>
        <taxon>Pseudomonadati</taxon>
        <taxon>Pseudomonadota</taxon>
        <taxon>Betaproteobacteria</taxon>
        <taxon>Nitrosomonadales</taxon>
        <taxon>Gallionellaceae</taxon>
        <taxon>Candidatus Nitrotoga</taxon>
    </lineage>
</organism>
<sequence length="57" mass="6566">MRLLCGLQSELQTHYELLTLNGPEAARMQQILHREQDFSGNHPPLFVAQSTAFLRRT</sequence>
<accession>A0A916BBH2</accession>
<dbReference type="AlphaFoldDB" id="A0A916BBH2"/>
<dbReference type="Proteomes" id="UP000675882">
    <property type="component" value="Unassembled WGS sequence"/>
</dbReference>
<proteinExistence type="predicted"/>
<comment type="caution">
    <text evidence="1">The sequence shown here is derived from an EMBL/GenBank/DDBJ whole genome shotgun (WGS) entry which is preliminary data.</text>
</comment>
<reference evidence="1" key="1">
    <citation type="submission" date="2021-02" db="EMBL/GenBank/DDBJ databases">
        <authorList>
            <person name="Han P."/>
        </authorList>
    </citation>
    <scope>NUCLEOTIDE SEQUENCE</scope>
    <source>
        <strain evidence="1">Candidatus Nitrotoga sp. ZN8</strain>
    </source>
</reference>
<gene>
    <name evidence="1" type="ORF">NTGZN8_160070</name>
</gene>
<evidence type="ECO:0000313" key="1">
    <source>
        <dbReference type="EMBL" id="CAE6703997.1"/>
    </source>
</evidence>
<dbReference type="EMBL" id="CAJNBL010000008">
    <property type="protein sequence ID" value="CAE6703997.1"/>
    <property type="molecule type" value="Genomic_DNA"/>
</dbReference>
<protein>
    <submittedName>
        <fullName evidence="1">Uncharacterized protein</fullName>
    </submittedName>
</protein>